<protein>
    <recommendedName>
        <fullName evidence="4">DUF5642 domain-containing protein</fullName>
    </recommendedName>
</protein>
<sequence length="264" mass="26814">MSTRYRLLMALGGLVVGVATATGCSGDTAITRPVPADMLLSPVALPDGFTTAPLTVDDLTSANARQLDVAAAATVTPAQCRPVADVRFNKSLTPANAAVLGATSVNAGLTEVASTQTRDVVSDIRTSTRDCARTTTVLTTGSLKGAVITTDHVQLDDPAFESSTPGYVGRVGSLRVVDVFVVRSTAVTRIADGTASTSVSLAGYATGRFTFDAADAAPVTVQLTSSSTATEFAAPAPTAIAPMSDAAFVELFGKALNAAGATRR</sequence>
<dbReference type="EMBL" id="JABBNB010000005">
    <property type="protein sequence ID" value="NMO00759.1"/>
    <property type="molecule type" value="Genomic_DNA"/>
</dbReference>
<organism evidence="2 3">
    <name type="scientific">Gordonia asplenii</name>
    <dbReference type="NCBI Taxonomy" id="2725283"/>
    <lineage>
        <taxon>Bacteria</taxon>
        <taxon>Bacillati</taxon>
        <taxon>Actinomycetota</taxon>
        <taxon>Actinomycetes</taxon>
        <taxon>Mycobacteriales</taxon>
        <taxon>Gordoniaceae</taxon>
        <taxon>Gordonia</taxon>
    </lineage>
</organism>
<name>A0A848KRP3_9ACTN</name>
<evidence type="ECO:0000313" key="3">
    <source>
        <dbReference type="Proteomes" id="UP000550729"/>
    </source>
</evidence>
<dbReference type="AlphaFoldDB" id="A0A848KRP3"/>
<feature type="chain" id="PRO_5032814030" description="DUF5642 domain-containing protein" evidence="1">
    <location>
        <begin position="22"/>
        <end position="264"/>
    </location>
</feature>
<evidence type="ECO:0000256" key="1">
    <source>
        <dbReference type="SAM" id="SignalP"/>
    </source>
</evidence>
<comment type="caution">
    <text evidence="2">The sequence shown here is derived from an EMBL/GenBank/DDBJ whole genome shotgun (WGS) entry which is preliminary data.</text>
</comment>
<feature type="signal peptide" evidence="1">
    <location>
        <begin position="1"/>
        <end position="21"/>
    </location>
</feature>
<keyword evidence="1" id="KW-0732">Signal</keyword>
<accession>A0A848KRP3</accession>
<dbReference type="RefSeq" id="WP_170193270.1">
    <property type="nucleotide sequence ID" value="NZ_JABBNB010000005.1"/>
</dbReference>
<evidence type="ECO:0000313" key="2">
    <source>
        <dbReference type="EMBL" id="NMO00759.1"/>
    </source>
</evidence>
<gene>
    <name evidence="2" type="ORF">HH308_05960</name>
</gene>
<reference evidence="2 3" key="1">
    <citation type="submission" date="2020-04" db="EMBL/GenBank/DDBJ databases">
        <title>Gordonia sp. nov. TBRC 11910.</title>
        <authorList>
            <person name="Suriyachadkun C."/>
        </authorList>
    </citation>
    <scope>NUCLEOTIDE SEQUENCE [LARGE SCALE GENOMIC DNA]</scope>
    <source>
        <strain evidence="2 3">TBRC 11910</strain>
    </source>
</reference>
<dbReference type="PROSITE" id="PS51257">
    <property type="entry name" value="PROKAR_LIPOPROTEIN"/>
    <property type="match status" value="1"/>
</dbReference>
<dbReference type="Proteomes" id="UP000550729">
    <property type="component" value="Unassembled WGS sequence"/>
</dbReference>
<evidence type="ECO:0008006" key="4">
    <source>
        <dbReference type="Google" id="ProtNLM"/>
    </source>
</evidence>
<keyword evidence="3" id="KW-1185">Reference proteome</keyword>
<proteinExistence type="predicted"/>